<name>A0A4R0R9H8_9APHY</name>
<keyword evidence="8" id="KW-1185">Reference proteome</keyword>
<comment type="caution">
    <text evidence="7">The sequence shown here is derived from an EMBL/GenBank/DDBJ whole genome shotgun (WGS) entry which is preliminary data.</text>
</comment>
<evidence type="ECO:0000256" key="5">
    <source>
        <dbReference type="ARBA" id="ARBA00023136"/>
    </source>
</evidence>
<comment type="subcellular location">
    <subcellularLocation>
        <location evidence="1">Endoplasmic reticulum membrane</location>
        <topology evidence="1">Multi-pass membrane protein</topology>
    </subcellularLocation>
</comment>
<dbReference type="Proteomes" id="UP000292702">
    <property type="component" value="Unassembled WGS sequence"/>
</dbReference>
<organism evidence="7 8">
    <name type="scientific">Steccherinum ochraceum</name>
    <dbReference type="NCBI Taxonomy" id="92696"/>
    <lineage>
        <taxon>Eukaryota</taxon>
        <taxon>Fungi</taxon>
        <taxon>Dikarya</taxon>
        <taxon>Basidiomycota</taxon>
        <taxon>Agaricomycotina</taxon>
        <taxon>Agaricomycetes</taxon>
        <taxon>Polyporales</taxon>
        <taxon>Steccherinaceae</taxon>
        <taxon>Steccherinum</taxon>
    </lineage>
</organism>
<proteinExistence type="predicted"/>
<dbReference type="InterPro" id="IPR024512">
    <property type="entry name" value="Ser_palmitoyltrfase_ssu-like"/>
</dbReference>
<reference evidence="7 8" key="1">
    <citation type="submission" date="2018-11" db="EMBL/GenBank/DDBJ databases">
        <title>Genome assembly of Steccherinum ochraceum LE-BIN_3174, the white-rot fungus of the Steccherinaceae family (The Residual Polyporoid clade, Polyporales, Basidiomycota).</title>
        <authorList>
            <person name="Fedorova T.V."/>
            <person name="Glazunova O.A."/>
            <person name="Landesman E.O."/>
            <person name="Moiseenko K.V."/>
            <person name="Psurtseva N.V."/>
            <person name="Savinova O.S."/>
            <person name="Shakhova N.V."/>
            <person name="Tyazhelova T.V."/>
            <person name="Vasina D.V."/>
        </authorList>
    </citation>
    <scope>NUCLEOTIDE SEQUENCE [LARGE SCALE GENOMIC DNA]</scope>
    <source>
        <strain evidence="7 8">LE-BIN_3174</strain>
    </source>
</reference>
<evidence type="ECO:0000256" key="1">
    <source>
        <dbReference type="ARBA" id="ARBA00004477"/>
    </source>
</evidence>
<keyword evidence="3" id="KW-0256">Endoplasmic reticulum</keyword>
<dbReference type="EMBL" id="RWJN01000554">
    <property type="protein sequence ID" value="TCD60719.1"/>
    <property type="molecule type" value="Genomic_DNA"/>
</dbReference>
<evidence type="ECO:0000313" key="7">
    <source>
        <dbReference type="EMBL" id="TCD60719.1"/>
    </source>
</evidence>
<evidence type="ECO:0000256" key="4">
    <source>
        <dbReference type="ARBA" id="ARBA00022989"/>
    </source>
</evidence>
<evidence type="ECO:0000256" key="3">
    <source>
        <dbReference type="ARBA" id="ARBA00022824"/>
    </source>
</evidence>
<dbReference type="GO" id="GO:0005789">
    <property type="term" value="C:endoplasmic reticulum membrane"/>
    <property type="evidence" value="ECO:0007669"/>
    <property type="project" value="UniProtKB-SubCell"/>
</dbReference>
<keyword evidence="2 6" id="KW-0812">Transmembrane</keyword>
<gene>
    <name evidence="7" type="ORF">EIP91_009625</name>
</gene>
<evidence type="ECO:0000256" key="2">
    <source>
        <dbReference type="ARBA" id="ARBA00022692"/>
    </source>
</evidence>
<keyword evidence="4 6" id="KW-1133">Transmembrane helix</keyword>
<dbReference type="AlphaFoldDB" id="A0A4R0R9H8"/>
<feature type="non-terminal residue" evidence="7">
    <location>
        <position position="114"/>
    </location>
</feature>
<dbReference type="OrthoDB" id="202672at2759"/>
<protein>
    <submittedName>
        <fullName evidence="7">Uncharacterized protein</fullName>
    </submittedName>
</protein>
<dbReference type="STRING" id="92696.A0A4R0R9H8"/>
<evidence type="ECO:0000256" key="6">
    <source>
        <dbReference type="SAM" id="Phobius"/>
    </source>
</evidence>
<accession>A0A4R0R9H8</accession>
<evidence type="ECO:0000313" key="8">
    <source>
        <dbReference type="Proteomes" id="UP000292702"/>
    </source>
</evidence>
<dbReference type="Pfam" id="PF11779">
    <property type="entry name" value="SPT_ssu-like"/>
    <property type="match status" value="1"/>
</dbReference>
<keyword evidence="5 6" id="KW-0472">Membrane</keyword>
<feature type="transmembrane region" description="Helical" evidence="6">
    <location>
        <begin position="58"/>
        <end position="79"/>
    </location>
</feature>
<sequence length="114" mass="13017">MPDSFKDWRRVPTTTSILFGVDLPYHPPKGAVGRLLWRKRMWIETTFALSVLEPWEKIFVLCVTYFLLTLVLTGLLKFAPQQLALLWSRLVYYAHGTSPDGFGMLPHASSFATS</sequence>